<proteinExistence type="predicted"/>
<protein>
    <recommendedName>
        <fullName evidence="2">Rhs-family protein</fullName>
    </recommendedName>
</protein>
<name>A0A3B0X9P9_9ZZZZ</name>
<gene>
    <name evidence="1" type="ORF">MNBD_GAMMA09-717</name>
</gene>
<organism evidence="1">
    <name type="scientific">hydrothermal vent metagenome</name>
    <dbReference type="NCBI Taxonomy" id="652676"/>
    <lineage>
        <taxon>unclassified sequences</taxon>
        <taxon>metagenomes</taxon>
        <taxon>ecological metagenomes</taxon>
    </lineage>
</organism>
<reference evidence="1" key="1">
    <citation type="submission" date="2018-06" db="EMBL/GenBank/DDBJ databases">
        <authorList>
            <person name="Zhirakovskaya E."/>
        </authorList>
    </citation>
    <scope>NUCLEOTIDE SEQUENCE</scope>
</reference>
<dbReference type="EMBL" id="UOFI01000010">
    <property type="protein sequence ID" value="VAW61320.1"/>
    <property type="molecule type" value="Genomic_DNA"/>
</dbReference>
<sequence length="93" mass="10638">MRRFFCIDLHYDANNHLIRLQGNWGKSLKLNRNAQGRISRVELINEQANTQTTIAEYDYDQHGDLVAQRNAAGLGETYQYSNHIMGVSGGRLE</sequence>
<dbReference type="Gene3D" id="2.180.10.10">
    <property type="entry name" value="RHS repeat-associated core"/>
    <property type="match status" value="1"/>
</dbReference>
<accession>A0A3B0X9P9</accession>
<evidence type="ECO:0000313" key="1">
    <source>
        <dbReference type="EMBL" id="VAW61320.1"/>
    </source>
</evidence>
<evidence type="ECO:0008006" key="2">
    <source>
        <dbReference type="Google" id="ProtNLM"/>
    </source>
</evidence>
<dbReference type="AlphaFoldDB" id="A0A3B0X9P9"/>